<feature type="transmembrane region" description="Helical" evidence="7">
    <location>
        <begin position="71"/>
        <end position="89"/>
    </location>
</feature>
<keyword evidence="10" id="KW-1185">Reference proteome</keyword>
<accession>C7LP47</accession>
<dbReference type="NCBIfam" id="TIGR03023">
    <property type="entry name" value="WcaJ_sugtrans"/>
    <property type="match status" value="1"/>
</dbReference>
<dbReference type="STRING" id="525897.Dbac_3291"/>
<gene>
    <name evidence="9" type="ordered locus">Dbac_3291</name>
</gene>
<dbReference type="EMBL" id="CP001629">
    <property type="protein sequence ID" value="ACU91363.1"/>
    <property type="molecule type" value="Genomic_DNA"/>
</dbReference>
<evidence type="ECO:0000313" key="10">
    <source>
        <dbReference type="Proteomes" id="UP000002216"/>
    </source>
</evidence>
<evidence type="ECO:0000313" key="9">
    <source>
        <dbReference type="EMBL" id="ACU91363.1"/>
    </source>
</evidence>
<reference evidence="9 10" key="1">
    <citation type="journal article" date="2009" name="Stand. Genomic Sci.">
        <title>Complete genome sequence of Desulfomicrobium baculatum type strain (X).</title>
        <authorList>
            <person name="Copeland A."/>
            <person name="Spring S."/>
            <person name="Goker M."/>
            <person name="Schneider S."/>
            <person name="Lapidus A."/>
            <person name="Del Rio T.G."/>
            <person name="Tice H."/>
            <person name="Cheng J.F."/>
            <person name="Chen F."/>
            <person name="Nolan M."/>
            <person name="Bruce D."/>
            <person name="Goodwin L."/>
            <person name="Pitluck S."/>
            <person name="Ivanova N."/>
            <person name="Mavrommatis K."/>
            <person name="Ovchinnikova G."/>
            <person name="Pati A."/>
            <person name="Chen A."/>
            <person name="Palaniappan K."/>
            <person name="Land M."/>
            <person name="Hauser L."/>
            <person name="Chang Y.J."/>
            <person name="Jeffries C.C."/>
            <person name="Meincke L."/>
            <person name="Sims D."/>
            <person name="Brettin T."/>
            <person name="Detter J.C."/>
            <person name="Han C."/>
            <person name="Chain P."/>
            <person name="Bristow J."/>
            <person name="Eisen J.A."/>
            <person name="Markowitz V."/>
            <person name="Hugenholtz P."/>
            <person name="Kyrpides N.C."/>
            <person name="Klenk H.P."/>
            <person name="Lucas S."/>
        </authorList>
    </citation>
    <scope>NUCLEOTIDE SEQUENCE [LARGE SCALE GENOMIC DNA]</scope>
    <source>
        <strain evidence="10">DSM 4028 / VKM B-1378 / X</strain>
    </source>
</reference>
<dbReference type="InterPro" id="IPR017473">
    <property type="entry name" value="Undecaprenyl-P_gluc_Ptfrase"/>
</dbReference>
<keyword evidence="3 9" id="KW-0808">Transferase</keyword>
<dbReference type="GO" id="GO:0016020">
    <property type="term" value="C:membrane"/>
    <property type="evidence" value="ECO:0007669"/>
    <property type="project" value="UniProtKB-SubCell"/>
</dbReference>
<feature type="transmembrane region" description="Helical" evidence="7">
    <location>
        <begin position="269"/>
        <end position="290"/>
    </location>
</feature>
<evidence type="ECO:0000256" key="7">
    <source>
        <dbReference type="SAM" id="Phobius"/>
    </source>
</evidence>
<dbReference type="PANTHER" id="PTHR30576:SF0">
    <property type="entry name" value="UNDECAPRENYL-PHOSPHATE N-ACETYLGALACTOSAMINYL 1-PHOSPHATE TRANSFERASE-RELATED"/>
    <property type="match status" value="1"/>
</dbReference>
<dbReference type="SUPFAM" id="SSF51735">
    <property type="entry name" value="NAD(P)-binding Rossmann-fold domains"/>
    <property type="match status" value="1"/>
</dbReference>
<keyword evidence="6 7" id="KW-0472">Membrane</keyword>
<proteinExistence type="inferred from homology"/>
<dbReference type="HOGENOM" id="CLU_024920_0_1_7"/>
<evidence type="ECO:0000256" key="3">
    <source>
        <dbReference type="ARBA" id="ARBA00022679"/>
    </source>
</evidence>
<feature type="transmembrane region" description="Helical" evidence="7">
    <location>
        <begin position="12"/>
        <end position="31"/>
    </location>
</feature>
<evidence type="ECO:0000256" key="4">
    <source>
        <dbReference type="ARBA" id="ARBA00022692"/>
    </source>
</evidence>
<dbReference type="Gene3D" id="3.40.50.720">
    <property type="entry name" value="NAD(P)-binding Rossmann-like Domain"/>
    <property type="match status" value="1"/>
</dbReference>
<dbReference type="Pfam" id="PF02397">
    <property type="entry name" value="Bac_transf"/>
    <property type="match status" value="1"/>
</dbReference>
<dbReference type="InterPro" id="IPR017475">
    <property type="entry name" value="EPS_sugar_tfrase"/>
</dbReference>
<dbReference type="Pfam" id="PF13727">
    <property type="entry name" value="CoA_binding_3"/>
    <property type="match status" value="1"/>
</dbReference>
<dbReference type="PANTHER" id="PTHR30576">
    <property type="entry name" value="COLANIC BIOSYNTHESIS UDP-GLUCOSE LIPID CARRIER TRANSFERASE"/>
    <property type="match status" value="1"/>
</dbReference>
<comment type="similarity">
    <text evidence="2">Belongs to the bacterial sugar transferase family.</text>
</comment>
<dbReference type="Proteomes" id="UP000002216">
    <property type="component" value="Chromosome"/>
</dbReference>
<feature type="transmembrane region" description="Helical" evidence="7">
    <location>
        <begin position="95"/>
        <end position="114"/>
    </location>
</feature>
<dbReference type="InterPro" id="IPR036291">
    <property type="entry name" value="NAD(P)-bd_dom_sf"/>
</dbReference>
<dbReference type="NCBIfam" id="TIGR03025">
    <property type="entry name" value="EPS_sugtrans"/>
    <property type="match status" value="1"/>
</dbReference>
<evidence type="ECO:0000256" key="6">
    <source>
        <dbReference type="ARBA" id="ARBA00023136"/>
    </source>
</evidence>
<dbReference type="eggNOG" id="COG1086">
    <property type="taxonomic scope" value="Bacteria"/>
</dbReference>
<evidence type="ECO:0000259" key="8">
    <source>
        <dbReference type="Pfam" id="PF02397"/>
    </source>
</evidence>
<dbReference type="InterPro" id="IPR003362">
    <property type="entry name" value="Bact_transf"/>
</dbReference>
<evidence type="ECO:0000256" key="1">
    <source>
        <dbReference type="ARBA" id="ARBA00004141"/>
    </source>
</evidence>
<comment type="subcellular location">
    <subcellularLocation>
        <location evidence="1">Membrane</location>
        <topology evidence="1">Multi-pass membrane protein</topology>
    </subcellularLocation>
</comment>
<dbReference type="KEGG" id="dba:Dbac_3291"/>
<dbReference type="AlphaFoldDB" id="C7LP47"/>
<protein>
    <submittedName>
        <fullName evidence="9">Undecaprenyl-phosphate glucose phosphotransferase</fullName>
    </submittedName>
</protein>
<evidence type="ECO:0000256" key="2">
    <source>
        <dbReference type="ARBA" id="ARBA00006464"/>
    </source>
</evidence>
<feature type="transmembrane region" description="Helical" evidence="7">
    <location>
        <begin position="37"/>
        <end position="59"/>
    </location>
</feature>
<feature type="domain" description="Bacterial sugar transferase" evidence="8">
    <location>
        <begin position="264"/>
        <end position="445"/>
    </location>
</feature>
<dbReference type="RefSeq" id="WP_015775450.1">
    <property type="nucleotide sequence ID" value="NC_013173.1"/>
</dbReference>
<evidence type="ECO:0000256" key="5">
    <source>
        <dbReference type="ARBA" id="ARBA00022989"/>
    </source>
</evidence>
<organism evidence="9 10">
    <name type="scientific">Desulfomicrobium baculatum (strain DSM 4028 / VKM B-1378 / X)</name>
    <name type="common">Desulfovibrio baculatus</name>
    <dbReference type="NCBI Taxonomy" id="525897"/>
    <lineage>
        <taxon>Bacteria</taxon>
        <taxon>Pseudomonadati</taxon>
        <taxon>Thermodesulfobacteriota</taxon>
        <taxon>Desulfovibrionia</taxon>
        <taxon>Desulfovibrionales</taxon>
        <taxon>Desulfomicrobiaceae</taxon>
        <taxon>Desulfomicrobium</taxon>
    </lineage>
</organism>
<dbReference type="eggNOG" id="COG2148">
    <property type="taxonomic scope" value="Bacteria"/>
</dbReference>
<keyword evidence="5 7" id="KW-1133">Transmembrane helix</keyword>
<sequence length="454" mass="51367">MIGLLLKVSDALLGVLIFALCQYAYHGFVFHSLIYEFFAVLIVLLSPVCLELSGAYRTWSSKVPRFEGRSVIFGCILVYLCLMFVAYAFKISGAFSRVIVLSWFFSWPVALVLLRKVLRIVLKYRNRDRIRSQTAIIVGAGDLGLSVARYLEENAWLGVGVRGFFDDKKDGSLENKPVLGRTENVASFVREHKAEYVFLALPMRAEDKVKRLVTELTDSTATVYLVPDIFQFEMMLSGAPRYFGEIAAIALWESPFIGLNAALKRLFDIIFASLALIIISPGLLAFALAIKLSSPGPVFFTQQRYGLRGEPFWILKFRTMTVCEDGNNFVQCTQCDPRVTRLGAFMRKYSLDELPQFFNVLQGKMSVVGPRPHAVSMNEEYRKLVAGYMLRHKVKPGVTGLAQVSGFRGETNTMEKMEGRVRKDLEYIKSWTLFLDLKIILKTIWGGFTGWNAY</sequence>
<name>C7LP47_DESBD</name>
<keyword evidence="4 7" id="KW-0812">Transmembrane</keyword>
<dbReference type="GO" id="GO:0016780">
    <property type="term" value="F:phosphotransferase activity, for other substituted phosphate groups"/>
    <property type="evidence" value="ECO:0007669"/>
    <property type="project" value="TreeGrafter"/>
</dbReference>